<dbReference type="SMART" id="SM00052">
    <property type="entry name" value="EAL"/>
    <property type="match status" value="1"/>
</dbReference>
<dbReference type="InterPro" id="IPR050706">
    <property type="entry name" value="Cyclic-di-GMP_PDE-like"/>
</dbReference>
<protein>
    <submittedName>
        <fullName evidence="2">EAL domain-containing protein</fullName>
    </submittedName>
</protein>
<dbReference type="GO" id="GO:0071111">
    <property type="term" value="F:cyclic-guanylate-specific phosphodiesterase activity"/>
    <property type="evidence" value="ECO:0007669"/>
    <property type="project" value="InterPro"/>
</dbReference>
<dbReference type="Proteomes" id="UP000596083">
    <property type="component" value="Chromosome"/>
</dbReference>
<dbReference type="Pfam" id="PF00563">
    <property type="entry name" value="EAL"/>
    <property type="match status" value="1"/>
</dbReference>
<dbReference type="PANTHER" id="PTHR33121">
    <property type="entry name" value="CYCLIC DI-GMP PHOSPHODIESTERASE PDEF"/>
    <property type="match status" value="1"/>
</dbReference>
<dbReference type="CDD" id="cd01948">
    <property type="entry name" value="EAL"/>
    <property type="match status" value="1"/>
</dbReference>
<dbReference type="AlphaFoldDB" id="A0A7T7KMI0"/>
<dbReference type="PANTHER" id="PTHR33121:SF15">
    <property type="entry name" value="BLUE LIGHT- AND TEMPERATURE-REGULATED ANTIREPRESSOR BLUF"/>
    <property type="match status" value="1"/>
</dbReference>
<dbReference type="InterPro" id="IPR001633">
    <property type="entry name" value="EAL_dom"/>
</dbReference>
<evidence type="ECO:0000313" key="2">
    <source>
        <dbReference type="EMBL" id="QQM31821.1"/>
    </source>
</evidence>
<organism evidence="2 3">
    <name type="scientific">Martelella lutilitoris</name>
    <dbReference type="NCBI Taxonomy" id="2583532"/>
    <lineage>
        <taxon>Bacteria</taxon>
        <taxon>Pseudomonadati</taxon>
        <taxon>Pseudomonadota</taxon>
        <taxon>Alphaproteobacteria</taxon>
        <taxon>Hyphomicrobiales</taxon>
        <taxon>Aurantimonadaceae</taxon>
        <taxon>Martelella</taxon>
    </lineage>
</organism>
<dbReference type="SUPFAM" id="SSF141868">
    <property type="entry name" value="EAL domain-like"/>
    <property type="match status" value="1"/>
</dbReference>
<accession>A0A7T7KMI0</accession>
<dbReference type="PROSITE" id="PS50883">
    <property type="entry name" value="EAL"/>
    <property type="match status" value="1"/>
</dbReference>
<proteinExistence type="predicted"/>
<dbReference type="KEGG" id="mlut:JET14_06555"/>
<feature type="domain" description="EAL" evidence="1">
    <location>
        <begin position="1"/>
        <end position="250"/>
    </location>
</feature>
<dbReference type="EMBL" id="CP066786">
    <property type="protein sequence ID" value="QQM31821.1"/>
    <property type="molecule type" value="Genomic_DNA"/>
</dbReference>
<evidence type="ECO:0000313" key="3">
    <source>
        <dbReference type="Proteomes" id="UP000596083"/>
    </source>
</evidence>
<gene>
    <name evidence="2" type="ORF">JET14_06555</name>
</gene>
<dbReference type="Gene3D" id="3.20.20.450">
    <property type="entry name" value="EAL domain"/>
    <property type="match status" value="1"/>
</dbReference>
<sequence length="251" mass="27414">MSGSCIGCLNAETLPFDFSMAFQPIVDLRDGSVFAFEALARGTKGEGAGTLFAQLSDDNLYAFDQQCRVKAIELSAHLGLMETGAKLSINFMPRAIYEPRACIQLTLETGRRCDVSSDRLIFEFTESEVADTDKLNAIVTLYRELGFLTAVDDFGAGHSGLSLLANMPPDILKLDMELVRGIDKSAGRGIMVKHLVAMARDMGIDLVCEGVETAGELAMLRDLGVELAQGYFLCRPAFEHLPHAGEVRWRP</sequence>
<reference evidence="2 3" key="1">
    <citation type="submission" date="2020-12" db="EMBL/GenBank/DDBJ databases">
        <authorList>
            <person name="Zheng R.K."/>
            <person name="Sun C.M."/>
        </authorList>
    </citation>
    <scope>NUCLEOTIDE SEQUENCE [LARGE SCALE GENOMIC DNA]</scope>
    <source>
        <strain evidence="2 3">ZRK001</strain>
    </source>
</reference>
<name>A0A7T7KMI0_9HYPH</name>
<dbReference type="InterPro" id="IPR035919">
    <property type="entry name" value="EAL_sf"/>
</dbReference>
<evidence type="ECO:0000259" key="1">
    <source>
        <dbReference type="PROSITE" id="PS50883"/>
    </source>
</evidence>